<dbReference type="Pfam" id="PF22960">
    <property type="entry name" value="WHD_UBR1"/>
    <property type="match status" value="1"/>
</dbReference>
<dbReference type="FunFam" id="2.10.110.30:FF:000002">
    <property type="entry name" value="Putative e3 ubiquitin-protein ligase ubr3"/>
    <property type="match status" value="1"/>
</dbReference>
<evidence type="ECO:0000256" key="5">
    <source>
        <dbReference type="ARBA" id="ARBA00022771"/>
    </source>
</evidence>
<evidence type="ECO:0000256" key="1">
    <source>
        <dbReference type="ARBA" id="ARBA00000900"/>
    </source>
</evidence>
<dbReference type="EC" id="2.3.2.27" evidence="10"/>
<dbReference type="OrthoDB" id="15304at2759"/>
<feature type="domain" description="UBR-type" evidence="12">
    <location>
        <begin position="81"/>
        <end position="152"/>
    </location>
</feature>
<dbReference type="GO" id="GO:0071596">
    <property type="term" value="P:ubiquitin-dependent protein catabolic process via the N-end rule pathway"/>
    <property type="evidence" value="ECO:0007669"/>
    <property type="project" value="UniProtKB-UniRule"/>
</dbReference>
<evidence type="ECO:0000256" key="7">
    <source>
        <dbReference type="ARBA" id="ARBA00022833"/>
    </source>
</evidence>
<dbReference type="InterPro" id="IPR044046">
    <property type="entry name" value="E3_ligase_UBR-like_C"/>
</dbReference>
<feature type="region of interest" description="Disordered" evidence="11">
    <location>
        <begin position="156"/>
        <end position="183"/>
    </location>
</feature>
<sequence>MDVFEINTVLSKSKLEVAAVIKAKCIHSEQQHLKLLLDHLLSPSNNSIDDEEVLEWLSWLVAGGSTPEEFSSTVRLYDKATTCGLVWSENFVAYRCRTCGISPCMSLCTDCFHHGNHDGHDFIIFRSETGGACDCGEINIIKESGCCSFHGPHGSHAHQSLSASPTTPRSRSDTSTSSNNEQSAPADLLCVATGMMPRLFNRLIISMRDEHQRRIDQPLKLRPITTCKHNVDNNNDLHSSLLTQGHKFIKMLQGFADMGVAMRQVLIRSLTKSHAYTSLVLPLQPPNNRTQDGMGLQFNNFLEELVYWTVIFEFPEDLICLLLSMRSDFGYKEDFTRAFILQYSTISETILRSGDPEKLCKHVAAVSVQLFSIEQLAIQMVETMNLLPLLVNTLHEMINQTVSTVPHKHTKMKKIIVDCDHDIMKNNYYWPIKSDLKELLSHQPVASKFFQDENLIKTWFQFLSHFQGMNLAKFIKKGMPHVEQETETHIGAFTAELEISATPMWTLLSHLKDASTANFTKRIVYHCLHNLLMWSDFGSVNRGEVSFHLPLHRNLAMFIRQGLLYQGIPLEELLPSAQQQQLATIAQQIVRLQSIFYQILGRLWSRNGTEILNQAESYVNSLCCNSMIDADIFLLQAIAGSIPKNKFISLILDEFQVYSNLEHSSIDPEEQNIMIESCLLFCATLTSSRINLGMSDENLMAVEMSTLLCKGDKLHSELMELLPERCGSDSQLKNFEKVLAQVADFQAPHHFHQGKYVPKATVWENLYDPIHTLMRSSNRSEFQVSLDRYQEFVKRSNLISSTENLWPPFRINQSIPLDDPGPIPDPQSLLTSNLLLEVLFVILFRAVHMGNVPNFTIALSLYLIEMAISSVQNNSMMLITDDDDDEQELNINQTPSKLSIYPGTDFVSNLTKKVNLSVWLNKTYINKSVPEESIISLLLQLYVQLQENSANYTMTAETITSSGANRIGDGAYFVANLLNKLASEFPSVHSLLVSKTAVQDTSGEQREEREREERRKRAKERKLQLMTELAMKRQQFMKMNEDANSSSSEHFSSSSSSLGENNGAAGECEFECVICMEKGGSKFENPYGLITYLMPTSVLSHRKSHDPYGPVGISIEPFGTYWSSNVYQLFGKHFDEGSIRLSLPLHGGIGVSIQSCGHYLHTDCFNSYMNSLNKSKSCPNQRDNVVQLNHRKFFCPLCRQLGNSFLPIIKDALGLSLSSPESSEESDENELVRVLRKRTTLVLSPKQKLGVEKFLDDVQKIVTFTKIYEVDSTSNSCSNNIASSSLVTATTAQALSLVFLNALELESLKCKNIPNLHRSYILPLYSVLRYSYKSLPMGHSKRISQVWEAIVANTARPTSPSTSIAKAPQREVPLLLRDLNVVLVHLMLQLPYGTEKKYLKLITRRLLMLKLAQILTGLCVHLDHEDLISLKSSIIHLTTAAQPMIHIIMEYLSKSSSASISPFEIGQEMNELSPSVISSLLRNPQELDNFITNRMRPFVKKVLDWASIVSRNPITFMNEESHGPFHNNDDDDLHTSLDYFGLIAHTPFNTSLSAWLGELLPHRGVNNNRLSDLFMTQLISWEEPALKEIPTEYDKIFQSYRKLNCNNCNSIPSEPALCLLCGTIVCLNSFCCLDKQSKVSEVIQHTNECGMGSAVFLCIPSSAILVVVGKEACVWGSVFLDSFGEEDLDLRRGRPLFLCKERFQFLQSQWKTHSFHKYELKWFAHDNML</sequence>
<comment type="caution">
    <text evidence="13">The sequence shown here is derived from an EMBL/GenBank/DDBJ whole genome shotgun (WGS) entry which is preliminary data.</text>
</comment>
<protein>
    <recommendedName>
        <fullName evidence="10">E3 ubiquitin-protein ligase</fullName>
        <ecNumber evidence="10">2.3.2.27</ecNumber>
    </recommendedName>
</protein>
<feature type="zinc finger region" description="UBR-type" evidence="9">
    <location>
        <begin position="81"/>
        <end position="152"/>
    </location>
</feature>
<organism evidence="13 14">
    <name type="scientific">Folsomia candida</name>
    <name type="common">Springtail</name>
    <dbReference type="NCBI Taxonomy" id="158441"/>
    <lineage>
        <taxon>Eukaryota</taxon>
        <taxon>Metazoa</taxon>
        <taxon>Ecdysozoa</taxon>
        <taxon>Arthropoda</taxon>
        <taxon>Hexapoda</taxon>
        <taxon>Collembola</taxon>
        <taxon>Entomobryomorpha</taxon>
        <taxon>Isotomoidea</taxon>
        <taxon>Isotomidae</taxon>
        <taxon>Proisotominae</taxon>
        <taxon>Folsomia</taxon>
    </lineage>
</organism>
<dbReference type="GO" id="GO:0000151">
    <property type="term" value="C:ubiquitin ligase complex"/>
    <property type="evidence" value="ECO:0007669"/>
    <property type="project" value="TreeGrafter"/>
</dbReference>
<evidence type="ECO:0000259" key="12">
    <source>
        <dbReference type="PROSITE" id="PS51157"/>
    </source>
</evidence>
<keyword evidence="3 10" id="KW-0808">Transferase</keyword>
<evidence type="ECO:0000256" key="4">
    <source>
        <dbReference type="ARBA" id="ARBA00022723"/>
    </source>
</evidence>
<evidence type="ECO:0000256" key="2">
    <source>
        <dbReference type="ARBA" id="ARBA00004906"/>
    </source>
</evidence>
<keyword evidence="4 10" id="KW-0479">Metal-binding</keyword>
<evidence type="ECO:0000256" key="3">
    <source>
        <dbReference type="ARBA" id="ARBA00022679"/>
    </source>
</evidence>
<proteinExistence type="inferred from homology"/>
<evidence type="ECO:0000256" key="10">
    <source>
        <dbReference type="RuleBase" id="RU366018"/>
    </source>
</evidence>
<keyword evidence="6 10" id="KW-0833">Ubl conjugation pathway</keyword>
<dbReference type="PANTHER" id="PTHR21497:SF39">
    <property type="entry name" value="E3 UBIQUITIN-PROTEIN LIGASE UBR3"/>
    <property type="match status" value="1"/>
</dbReference>
<name>A0A226EI17_FOLCA</name>
<feature type="compositionally biased region" description="Low complexity" evidence="11">
    <location>
        <begin position="160"/>
        <end position="178"/>
    </location>
</feature>
<dbReference type="PANTHER" id="PTHR21497">
    <property type="entry name" value="UBIQUITIN LIGASE E3 ALPHA-RELATED"/>
    <property type="match status" value="1"/>
</dbReference>
<evidence type="ECO:0000256" key="8">
    <source>
        <dbReference type="ARBA" id="ARBA00046341"/>
    </source>
</evidence>
<dbReference type="Gene3D" id="3.30.40.10">
    <property type="entry name" value="Zinc/RING finger domain, C3HC4 (zinc finger)"/>
    <property type="match status" value="1"/>
</dbReference>
<evidence type="ECO:0000256" key="6">
    <source>
        <dbReference type="ARBA" id="ARBA00022786"/>
    </source>
</evidence>
<dbReference type="EMBL" id="LNIX01000003">
    <property type="protein sequence ID" value="OXA56888.1"/>
    <property type="molecule type" value="Genomic_DNA"/>
</dbReference>
<dbReference type="InterPro" id="IPR003126">
    <property type="entry name" value="Znf_UBR"/>
</dbReference>
<dbReference type="OMA" id="LTRAWCT"/>
<comment type="catalytic activity">
    <reaction evidence="1 10">
        <text>S-ubiquitinyl-[E2 ubiquitin-conjugating enzyme]-L-cysteine + [acceptor protein]-L-lysine = [E2 ubiquitin-conjugating enzyme]-L-cysteine + N(6)-ubiquitinyl-[acceptor protein]-L-lysine.</text>
        <dbReference type="EC" id="2.3.2.27"/>
    </reaction>
</comment>
<comment type="function">
    <text evidence="10">Ubiquitin ligase protein which is a component of the N-end rule pathway. Recognizes and binds to proteins bearing specific N-terminal residues that are destabilizing according to the N-end rule, leading to their ubiquitination and subsequent degradation.</text>
</comment>
<feature type="region of interest" description="Disordered" evidence="11">
    <location>
        <begin position="996"/>
        <end position="1021"/>
    </location>
</feature>
<dbReference type="GO" id="GO:0008270">
    <property type="term" value="F:zinc ion binding"/>
    <property type="evidence" value="ECO:0007669"/>
    <property type="project" value="UniProtKB-UniRule"/>
</dbReference>
<keyword evidence="5 10" id="KW-0863">Zinc-finger</keyword>
<dbReference type="UniPathway" id="UPA00143"/>
<keyword evidence="7 10" id="KW-0862">Zinc</keyword>
<comment type="similarity">
    <text evidence="8 10">Belongs to the E3 ubiquitin-protein ligase UBR1-like family.</text>
</comment>
<dbReference type="STRING" id="158441.A0A226EI17"/>
<gene>
    <name evidence="13" type="ORF">Fcan01_08202</name>
</gene>
<dbReference type="Pfam" id="PF18995">
    <property type="entry name" value="PRT6_C"/>
    <property type="match status" value="1"/>
</dbReference>
<dbReference type="InterPro" id="IPR055194">
    <property type="entry name" value="UBR1-like_WH"/>
</dbReference>
<dbReference type="Pfam" id="PF02207">
    <property type="entry name" value="zf-UBR"/>
    <property type="match status" value="1"/>
</dbReference>
<dbReference type="GO" id="GO:0016567">
    <property type="term" value="P:protein ubiquitination"/>
    <property type="evidence" value="ECO:0007669"/>
    <property type="project" value="UniProtKB-UniRule"/>
</dbReference>
<feature type="compositionally biased region" description="Basic and acidic residues" evidence="11">
    <location>
        <begin position="1003"/>
        <end position="1015"/>
    </location>
</feature>
<dbReference type="InterPro" id="IPR039164">
    <property type="entry name" value="UBR1-like"/>
</dbReference>
<evidence type="ECO:0000256" key="9">
    <source>
        <dbReference type="PROSITE-ProRule" id="PRU00508"/>
    </source>
</evidence>
<dbReference type="SMART" id="SM00396">
    <property type="entry name" value="ZnF_UBR1"/>
    <property type="match status" value="1"/>
</dbReference>
<dbReference type="PROSITE" id="PS51157">
    <property type="entry name" value="ZF_UBR"/>
    <property type="match status" value="1"/>
</dbReference>
<dbReference type="GO" id="GO:0061630">
    <property type="term" value="F:ubiquitin protein ligase activity"/>
    <property type="evidence" value="ECO:0007669"/>
    <property type="project" value="UniProtKB-UniRule"/>
</dbReference>
<keyword evidence="14" id="KW-1185">Reference proteome</keyword>
<dbReference type="Proteomes" id="UP000198287">
    <property type="component" value="Unassembled WGS sequence"/>
</dbReference>
<dbReference type="Gene3D" id="2.10.110.30">
    <property type="match status" value="1"/>
</dbReference>
<dbReference type="InterPro" id="IPR013083">
    <property type="entry name" value="Znf_RING/FYVE/PHD"/>
</dbReference>
<dbReference type="GO" id="GO:0005737">
    <property type="term" value="C:cytoplasm"/>
    <property type="evidence" value="ECO:0007669"/>
    <property type="project" value="TreeGrafter"/>
</dbReference>
<comment type="pathway">
    <text evidence="2 10">Protein modification; protein ubiquitination.</text>
</comment>
<dbReference type="CDD" id="cd19673">
    <property type="entry name" value="UBR-box_UBR3"/>
    <property type="match status" value="1"/>
</dbReference>
<reference evidence="13 14" key="1">
    <citation type="submission" date="2015-12" db="EMBL/GenBank/DDBJ databases">
        <title>The genome of Folsomia candida.</title>
        <authorList>
            <person name="Faddeeva A."/>
            <person name="Derks M.F."/>
            <person name="Anvar Y."/>
            <person name="Smit S."/>
            <person name="Van Straalen N."/>
            <person name="Roelofs D."/>
        </authorList>
    </citation>
    <scope>NUCLEOTIDE SEQUENCE [LARGE SCALE GENOMIC DNA]</scope>
    <source>
        <strain evidence="13 14">VU population</strain>
        <tissue evidence="13">Whole body</tissue>
    </source>
</reference>
<evidence type="ECO:0000313" key="14">
    <source>
        <dbReference type="Proteomes" id="UP000198287"/>
    </source>
</evidence>
<evidence type="ECO:0000313" key="13">
    <source>
        <dbReference type="EMBL" id="OXA56888.1"/>
    </source>
</evidence>
<accession>A0A226EI17</accession>
<evidence type="ECO:0000256" key="11">
    <source>
        <dbReference type="SAM" id="MobiDB-lite"/>
    </source>
</evidence>